<gene>
    <name evidence="2" type="ORF">ABS311_09035</name>
</gene>
<name>A0ABV1RGG5_9ALTE</name>
<dbReference type="Proteomes" id="UP001467690">
    <property type="component" value="Unassembled WGS sequence"/>
</dbReference>
<evidence type="ECO:0000313" key="2">
    <source>
        <dbReference type="EMBL" id="MER2492024.1"/>
    </source>
</evidence>
<keyword evidence="1" id="KW-0472">Membrane</keyword>
<proteinExistence type="predicted"/>
<accession>A0ABV1RGG5</accession>
<comment type="caution">
    <text evidence="2">The sequence shown here is derived from an EMBL/GenBank/DDBJ whole genome shotgun (WGS) entry which is preliminary data.</text>
</comment>
<dbReference type="RefSeq" id="WP_143871893.1">
    <property type="nucleotide sequence ID" value="NZ_CP041660.1"/>
</dbReference>
<keyword evidence="3" id="KW-1185">Reference proteome</keyword>
<organism evidence="2 3">
    <name type="scientific">Catenovulum sediminis</name>
    <dbReference type="NCBI Taxonomy" id="1740262"/>
    <lineage>
        <taxon>Bacteria</taxon>
        <taxon>Pseudomonadati</taxon>
        <taxon>Pseudomonadota</taxon>
        <taxon>Gammaproteobacteria</taxon>
        <taxon>Alteromonadales</taxon>
        <taxon>Alteromonadaceae</taxon>
        <taxon>Catenovulum</taxon>
    </lineage>
</organism>
<evidence type="ECO:0000313" key="3">
    <source>
        <dbReference type="Proteomes" id="UP001467690"/>
    </source>
</evidence>
<feature type="transmembrane region" description="Helical" evidence="1">
    <location>
        <begin position="68"/>
        <end position="92"/>
    </location>
</feature>
<protein>
    <submittedName>
        <fullName evidence="2">TM2 domain-containing protein</fullName>
    </submittedName>
</protein>
<sequence length="130" mass="15113">MDEQALRNEEEELRSQIARLSPEQKKKYYALENQRVKDPDTYAVLNYFFVTGLHHFYLGKNLHGAIDLAILAIGILTIEYYGWVLIILISLYEIPQLFRSQRILHQYNNQVMRDTLAEVNQTPSSLAGNV</sequence>
<keyword evidence="1" id="KW-0812">Transmembrane</keyword>
<keyword evidence="1" id="KW-1133">Transmembrane helix</keyword>
<reference evidence="2 3" key="1">
    <citation type="submission" date="2024-06" db="EMBL/GenBank/DDBJ databases">
        <authorList>
            <person name="Chen R.Y."/>
        </authorList>
    </citation>
    <scope>NUCLEOTIDE SEQUENCE [LARGE SCALE GENOMIC DNA]</scope>
    <source>
        <strain evidence="2 3">D2</strain>
    </source>
</reference>
<evidence type="ECO:0000256" key="1">
    <source>
        <dbReference type="SAM" id="Phobius"/>
    </source>
</evidence>
<dbReference type="EMBL" id="JBELOE010000185">
    <property type="protein sequence ID" value="MER2492024.1"/>
    <property type="molecule type" value="Genomic_DNA"/>
</dbReference>